<proteinExistence type="predicted"/>
<protein>
    <submittedName>
        <fullName evidence="1">Uncharacterized protein</fullName>
    </submittedName>
</protein>
<organism evidence="1 2">
    <name type="scientific">Scandinavium goeteborgense</name>
    <dbReference type="NCBI Taxonomy" id="1851514"/>
    <lineage>
        <taxon>Bacteria</taxon>
        <taxon>Pseudomonadati</taxon>
        <taxon>Pseudomonadota</taxon>
        <taxon>Gammaproteobacteria</taxon>
        <taxon>Enterobacterales</taxon>
        <taxon>Enterobacteriaceae</taxon>
        <taxon>Scandinavium</taxon>
    </lineage>
</organism>
<keyword evidence="2" id="KW-1185">Reference proteome</keyword>
<dbReference type="Proteomes" id="UP000295530">
    <property type="component" value="Unassembled WGS sequence"/>
</dbReference>
<accession>A0A4R6ER30</accession>
<reference evidence="1 2" key="1">
    <citation type="submission" date="2019-03" db="EMBL/GenBank/DDBJ databases">
        <title>Genomic analyses of the natural microbiome of Caenorhabditis elegans.</title>
        <authorList>
            <person name="Samuel B."/>
        </authorList>
    </citation>
    <scope>NUCLEOTIDE SEQUENCE [LARGE SCALE GENOMIC DNA]</scope>
    <source>
        <strain evidence="1 2">BIGb0156</strain>
    </source>
</reference>
<dbReference type="EMBL" id="SNVX01000002">
    <property type="protein sequence ID" value="TDN60802.1"/>
    <property type="molecule type" value="Genomic_DNA"/>
</dbReference>
<sequence length="58" mass="6750">MSTHIYSLYLIFFVGMRDGITLKVYSHTVKNMDAERVNFAYRYQTQKPEASGKTLQSI</sequence>
<gene>
    <name evidence="1" type="ORF">EC847_102388</name>
</gene>
<evidence type="ECO:0000313" key="2">
    <source>
        <dbReference type="Proteomes" id="UP000295530"/>
    </source>
</evidence>
<name>A0A4R6ER30_SCAGO</name>
<evidence type="ECO:0000313" key="1">
    <source>
        <dbReference type="EMBL" id="TDN60802.1"/>
    </source>
</evidence>
<comment type="caution">
    <text evidence="1">The sequence shown here is derived from an EMBL/GenBank/DDBJ whole genome shotgun (WGS) entry which is preliminary data.</text>
</comment>
<dbReference type="AlphaFoldDB" id="A0A4R6ER30"/>